<dbReference type="InParanoid" id="A0A165T657"/>
<proteinExistence type="predicted"/>
<gene>
    <name evidence="1" type="ORF">NEOLEDRAFT_1199112</name>
</gene>
<sequence>MFHVEVLVESRKWQTCTIWHYQFPITVAAVYAFTDYCAQGQTLPCVIADTITLLNGRLSLFNLYIALSCSSG</sequence>
<dbReference type="AlphaFoldDB" id="A0A165T657"/>
<accession>A0A165T657</accession>
<organism evidence="1 2">
    <name type="scientific">Neolentinus lepideus HHB14362 ss-1</name>
    <dbReference type="NCBI Taxonomy" id="1314782"/>
    <lineage>
        <taxon>Eukaryota</taxon>
        <taxon>Fungi</taxon>
        <taxon>Dikarya</taxon>
        <taxon>Basidiomycota</taxon>
        <taxon>Agaricomycotina</taxon>
        <taxon>Agaricomycetes</taxon>
        <taxon>Gloeophyllales</taxon>
        <taxon>Gloeophyllaceae</taxon>
        <taxon>Neolentinus</taxon>
    </lineage>
</organism>
<reference evidence="1 2" key="1">
    <citation type="journal article" date="2016" name="Mol. Biol. Evol.">
        <title>Comparative Genomics of Early-Diverging Mushroom-Forming Fungi Provides Insights into the Origins of Lignocellulose Decay Capabilities.</title>
        <authorList>
            <person name="Nagy L.G."/>
            <person name="Riley R."/>
            <person name="Tritt A."/>
            <person name="Adam C."/>
            <person name="Daum C."/>
            <person name="Floudas D."/>
            <person name="Sun H."/>
            <person name="Yadav J.S."/>
            <person name="Pangilinan J."/>
            <person name="Larsson K.H."/>
            <person name="Matsuura K."/>
            <person name="Barry K."/>
            <person name="Labutti K."/>
            <person name="Kuo R."/>
            <person name="Ohm R.A."/>
            <person name="Bhattacharya S.S."/>
            <person name="Shirouzu T."/>
            <person name="Yoshinaga Y."/>
            <person name="Martin F.M."/>
            <person name="Grigoriev I.V."/>
            <person name="Hibbett D.S."/>
        </authorList>
    </citation>
    <scope>NUCLEOTIDE SEQUENCE [LARGE SCALE GENOMIC DNA]</scope>
    <source>
        <strain evidence="1 2">HHB14362 ss-1</strain>
    </source>
</reference>
<name>A0A165T657_9AGAM</name>
<protein>
    <submittedName>
        <fullName evidence="1">Uncharacterized protein</fullName>
    </submittedName>
</protein>
<keyword evidence="2" id="KW-1185">Reference proteome</keyword>
<evidence type="ECO:0000313" key="1">
    <source>
        <dbReference type="EMBL" id="KZT26199.1"/>
    </source>
</evidence>
<dbReference type="Proteomes" id="UP000076761">
    <property type="component" value="Unassembled WGS sequence"/>
</dbReference>
<dbReference type="EMBL" id="KV425568">
    <property type="protein sequence ID" value="KZT26199.1"/>
    <property type="molecule type" value="Genomic_DNA"/>
</dbReference>
<evidence type="ECO:0000313" key="2">
    <source>
        <dbReference type="Proteomes" id="UP000076761"/>
    </source>
</evidence>
<dbReference type="STRING" id="1314782.A0A165T657"/>
<dbReference type="OrthoDB" id="2986975at2759"/>